<sequence>MPQDFSRKMSIVLRENLASWQLTNTVSHISAFLGNKLDQPFDTGKFFASEDGVNFPRNSQYGIVSLQASKEEIMNLTTKLSDSGLLWIAYTQDMIDLIDDEELIRTIGQKNSNDLDILGIGIFGTKEELKELTGKFKLWK</sequence>
<dbReference type="Gene3D" id="3.40.1490.10">
    <property type="entry name" value="Bit1"/>
    <property type="match status" value="1"/>
</dbReference>
<dbReference type="SUPFAM" id="SSF102462">
    <property type="entry name" value="Peptidyl-tRNA hydrolase II"/>
    <property type="match status" value="1"/>
</dbReference>
<dbReference type="Pfam" id="PF09391">
    <property type="entry name" value="DUF2000"/>
    <property type="match status" value="1"/>
</dbReference>
<dbReference type="AlphaFoldDB" id="A0A1F6Y820"/>
<accession>A0A1F6Y820</accession>
<organism evidence="1 2">
    <name type="scientific">Candidatus Nomurabacteria bacterium RIFCSPLOWO2_12_FULL_44_11</name>
    <dbReference type="NCBI Taxonomy" id="1801796"/>
    <lineage>
        <taxon>Bacteria</taxon>
        <taxon>Candidatus Nomuraibacteriota</taxon>
    </lineage>
</organism>
<reference evidence="1 2" key="1">
    <citation type="journal article" date="2016" name="Nat. Commun.">
        <title>Thousands of microbial genomes shed light on interconnected biogeochemical processes in an aquifer system.</title>
        <authorList>
            <person name="Anantharaman K."/>
            <person name="Brown C.T."/>
            <person name="Hug L.A."/>
            <person name="Sharon I."/>
            <person name="Castelle C.J."/>
            <person name="Probst A.J."/>
            <person name="Thomas B.C."/>
            <person name="Singh A."/>
            <person name="Wilkins M.J."/>
            <person name="Karaoz U."/>
            <person name="Brodie E.L."/>
            <person name="Williams K.H."/>
            <person name="Hubbard S.S."/>
            <person name="Banfield J.F."/>
        </authorList>
    </citation>
    <scope>NUCLEOTIDE SEQUENCE [LARGE SCALE GENOMIC DNA]</scope>
</reference>
<dbReference type="InterPro" id="IPR018988">
    <property type="entry name" value="DUF2000"/>
</dbReference>
<evidence type="ECO:0008006" key="3">
    <source>
        <dbReference type="Google" id="ProtNLM"/>
    </source>
</evidence>
<comment type="caution">
    <text evidence="1">The sequence shown here is derived from an EMBL/GenBank/DDBJ whole genome shotgun (WGS) entry which is preliminary data.</text>
</comment>
<proteinExistence type="predicted"/>
<protein>
    <recommendedName>
        <fullName evidence="3">DUF2000 domain-containing protein</fullName>
    </recommendedName>
</protein>
<evidence type="ECO:0000313" key="1">
    <source>
        <dbReference type="EMBL" id="OGJ02495.1"/>
    </source>
</evidence>
<dbReference type="InterPro" id="IPR023476">
    <property type="entry name" value="Pep_tRNA_hydro_II_dom_sf"/>
</dbReference>
<gene>
    <name evidence="1" type="ORF">A3G53_01200</name>
</gene>
<dbReference type="Proteomes" id="UP000178645">
    <property type="component" value="Unassembled WGS sequence"/>
</dbReference>
<dbReference type="EMBL" id="MFVU01000001">
    <property type="protein sequence ID" value="OGJ02495.1"/>
    <property type="molecule type" value="Genomic_DNA"/>
</dbReference>
<evidence type="ECO:0000313" key="2">
    <source>
        <dbReference type="Proteomes" id="UP000178645"/>
    </source>
</evidence>
<name>A0A1F6Y820_9BACT</name>